<feature type="compositionally biased region" description="Basic residues" evidence="1">
    <location>
        <begin position="89"/>
        <end position="99"/>
    </location>
</feature>
<reference evidence="2" key="2">
    <citation type="submission" date="2023-04" db="EMBL/GenBank/DDBJ databases">
        <authorList>
            <person name="Bruccoleri R.E."/>
            <person name="Oakeley E.J."/>
            <person name="Faust A.-M."/>
            <person name="Dessus-Babus S."/>
            <person name="Altorfer M."/>
            <person name="Burckhardt D."/>
            <person name="Oertli M."/>
            <person name="Naumann U."/>
            <person name="Petersen F."/>
            <person name="Wong J."/>
        </authorList>
    </citation>
    <scope>NUCLEOTIDE SEQUENCE</scope>
    <source>
        <strain evidence="2">GSM-AAB239-AS_SAM_17_03QT</strain>
        <tissue evidence="2">Leaf</tissue>
    </source>
</reference>
<feature type="region of interest" description="Disordered" evidence="1">
    <location>
        <begin position="38"/>
        <end position="116"/>
    </location>
</feature>
<organism evidence="2 3">
    <name type="scientific">Iris pallida</name>
    <name type="common">Sweet iris</name>
    <dbReference type="NCBI Taxonomy" id="29817"/>
    <lineage>
        <taxon>Eukaryota</taxon>
        <taxon>Viridiplantae</taxon>
        <taxon>Streptophyta</taxon>
        <taxon>Embryophyta</taxon>
        <taxon>Tracheophyta</taxon>
        <taxon>Spermatophyta</taxon>
        <taxon>Magnoliopsida</taxon>
        <taxon>Liliopsida</taxon>
        <taxon>Asparagales</taxon>
        <taxon>Iridaceae</taxon>
        <taxon>Iridoideae</taxon>
        <taxon>Irideae</taxon>
        <taxon>Iris</taxon>
    </lineage>
</organism>
<reference evidence="2" key="1">
    <citation type="journal article" date="2023" name="GigaByte">
        <title>Genome assembly of the bearded iris, Iris pallida Lam.</title>
        <authorList>
            <person name="Bruccoleri R.E."/>
            <person name="Oakeley E.J."/>
            <person name="Faust A.M.E."/>
            <person name="Altorfer M."/>
            <person name="Dessus-Babus S."/>
            <person name="Burckhardt D."/>
            <person name="Oertli M."/>
            <person name="Naumann U."/>
            <person name="Petersen F."/>
            <person name="Wong J."/>
        </authorList>
    </citation>
    <scope>NUCLEOTIDE SEQUENCE</scope>
    <source>
        <strain evidence="2">GSM-AAB239-AS_SAM_17_03QT</strain>
    </source>
</reference>
<accession>A0AAX6GUC9</accession>
<protein>
    <submittedName>
        <fullName evidence="2">Polygalacturonase inhibitor-like</fullName>
    </submittedName>
</protein>
<proteinExistence type="predicted"/>
<dbReference type="EMBL" id="JANAVB010016194">
    <property type="protein sequence ID" value="KAJ6832339.1"/>
    <property type="molecule type" value="Genomic_DNA"/>
</dbReference>
<sequence length="196" mass="22068">MQPNLHVPIPYNWSKLKNLETVAIYSTTSPAPSFVPLPAHFPPRTPPRLLQPLGSPPSFSGRPRQPQQSLVYTQQAHGDHPVDPLQQARQRHTARRPRPGRQPADGAIPKFLRPGPVPIHQSAGQPAQRRRFVPLRQVQTLLGSSDFGRNKLSFDLTNVEYPVKNVQYIDLATTRSTGASTSRSYKSYRRSILMWV</sequence>
<comment type="caution">
    <text evidence="2">The sequence shown here is derived from an EMBL/GenBank/DDBJ whole genome shotgun (WGS) entry which is preliminary data.</text>
</comment>
<evidence type="ECO:0000256" key="1">
    <source>
        <dbReference type="SAM" id="MobiDB-lite"/>
    </source>
</evidence>
<evidence type="ECO:0000313" key="2">
    <source>
        <dbReference type="EMBL" id="KAJ6832339.1"/>
    </source>
</evidence>
<gene>
    <name evidence="2" type="ORF">M6B38_346460</name>
</gene>
<dbReference type="AlphaFoldDB" id="A0AAX6GUC9"/>
<evidence type="ECO:0000313" key="3">
    <source>
        <dbReference type="Proteomes" id="UP001140949"/>
    </source>
</evidence>
<feature type="compositionally biased region" description="Polar residues" evidence="1">
    <location>
        <begin position="65"/>
        <end position="76"/>
    </location>
</feature>
<keyword evidence="3" id="KW-1185">Reference proteome</keyword>
<name>A0AAX6GUC9_IRIPA</name>
<dbReference type="Proteomes" id="UP001140949">
    <property type="component" value="Unassembled WGS sequence"/>
</dbReference>